<dbReference type="Pfam" id="PF07556">
    <property type="entry name" value="DUF1538"/>
    <property type="match status" value="1"/>
</dbReference>
<feature type="transmembrane region" description="Helical" evidence="1">
    <location>
        <begin position="12"/>
        <end position="31"/>
    </location>
</feature>
<keyword evidence="1" id="KW-1133">Transmembrane helix</keyword>
<keyword evidence="3" id="KW-1185">Reference proteome</keyword>
<dbReference type="RefSeq" id="WP_015325384.1">
    <property type="nucleotide sequence ID" value="NC_019977.1"/>
</dbReference>
<accession>L0L1Q8</accession>
<dbReference type="HOGENOM" id="CLU_026769_0_0_2"/>
<feature type="transmembrane region" description="Helical" evidence="1">
    <location>
        <begin position="37"/>
        <end position="59"/>
    </location>
</feature>
<dbReference type="KEGG" id="mhz:Metho_2053"/>
<dbReference type="Proteomes" id="UP000010866">
    <property type="component" value="Chromosome"/>
</dbReference>
<keyword evidence="1" id="KW-0812">Transmembrane</keyword>
<evidence type="ECO:0008006" key="4">
    <source>
        <dbReference type="Google" id="ProtNLM"/>
    </source>
</evidence>
<evidence type="ECO:0000256" key="1">
    <source>
        <dbReference type="SAM" id="Phobius"/>
    </source>
</evidence>
<gene>
    <name evidence="2" type="ordered locus">Metho_2053</name>
</gene>
<protein>
    <recommendedName>
        <fullName evidence="4">DUF1538 domain-containing protein</fullName>
    </recommendedName>
</protein>
<dbReference type="GeneID" id="14406566"/>
<sequence length="231" mass="24529">MIQDFKETYKEVLQATLPLTLAVLLIMLLFMGADTGLLITFLKGALFVIFGMGLFLMGVKLGMLPIGEAIGADLPKHGSVIFVFIVGFLLTFVATVAEPDVRVLSTVIESVSESSIQRTTMILSISLGVGFFVAASLLRIIYGIPLNHMLFVGYLMVVLLSFITPTEYLAISYDSGGVTTGPVTVPVILALGIGISSVLRGKSELSESYGLIGLASLGPILSLMILGILSH</sequence>
<dbReference type="STRING" id="867904.Metho_2053"/>
<reference evidence="3" key="1">
    <citation type="submission" date="2012-02" db="EMBL/GenBank/DDBJ databases">
        <title>Complete sequence of chromosome of Methanomethylovorans hollandica DSM 15978.</title>
        <authorList>
            <person name="Lucas S."/>
            <person name="Copeland A."/>
            <person name="Lapidus A."/>
            <person name="Glavina del Rio T."/>
            <person name="Dalin E."/>
            <person name="Tice H."/>
            <person name="Bruce D."/>
            <person name="Goodwin L."/>
            <person name="Pitluck S."/>
            <person name="Peters L."/>
            <person name="Mikhailova N."/>
            <person name="Held B."/>
            <person name="Kyrpides N."/>
            <person name="Mavromatis K."/>
            <person name="Ivanova N."/>
            <person name="Brettin T."/>
            <person name="Detter J.C."/>
            <person name="Han C."/>
            <person name="Larimer F."/>
            <person name="Land M."/>
            <person name="Hauser L."/>
            <person name="Markowitz V."/>
            <person name="Cheng J.-F."/>
            <person name="Hugenholtz P."/>
            <person name="Woyke T."/>
            <person name="Wu D."/>
            <person name="Spring S."/>
            <person name="Schroeder M."/>
            <person name="Brambilla E."/>
            <person name="Klenk H.-P."/>
            <person name="Eisen J.A."/>
        </authorList>
    </citation>
    <scope>NUCLEOTIDE SEQUENCE [LARGE SCALE GENOMIC DNA]</scope>
    <source>
        <strain evidence="3">DSM 15978 / NBRC 107637 / DMS1</strain>
    </source>
</reference>
<evidence type="ECO:0000313" key="3">
    <source>
        <dbReference type="Proteomes" id="UP000010866"/>
    </source>
</evidence>
<organism evidence="2 3">
    <name type="scientific">Methanomethylovorans hollandica (strain DSM 15978 / NBRC 107637 / DMS1)</name>
    <dbReference type="NCBI Taxonomy" id="867904"/>
    <lineage>
        <taxon>Archaea</taxon>
        <taxon>Methanobacteriati</taxon>
        <taxon>Methanobacteriota</taxon>
        <taxon>Stenosarchaea group</taxon>
        <taxon>Methanomicrobia</taxon>
        <taxon>Methanosarcinales</taxon>
        <taxon>Methanosarcinaceae</taxon>
        <taxon>Methanomethylovorans</taxon>
    </lineage>
</organism>
<feature type="transmembrane region" description="Helical" evidence="1">
    <location>
        <begin position="183"/>
        <end position="199"/>
    </location>
</feature>
<dbReference type="EMBL" id="CP003362">
    <property type="protein sequence ID" value="AGB50219.1"/>
    <property type="molecule type" value="Genomic_DNA"/>
</dbReference>
<feature type="transmembrane region" description="Helical" evidence="1">
    <location>
        <begin position="149"/>
        <end position="171"/>
    </location>
</feature>
<feature type="transmembrane region" description="Helical" evidence="1">
    <location>
        <begin position="121"/>
        <end position="142"/>
    </location>
</feature>
<dbReference type="InterPro" id="IPR011435">
    <property type="entry name" value="UmpAB"/>
</dbReference>
<evidence type="ECO:0000313" key="2">
    <source>
        <dbReference type="EMBL" id="AGB50219.1"/>
    </source>
</evidence>
<keyword evidence="1" id="KW-0472">Membrane</keyword>
<dbReference type="OrthoDB" id="136485at2157"/>
<dbReference type="AlphaFoldDB" id="L0L1Q8"/>
<name>L0L1Q8_METHD</name>
<proteinExistence type="predicted"/>
<feature type="transmembrane region" description="Helical" evidence="1">
    <location>
        <begin position="211"/>
        <end position="229"/>
    </location>
</feature>
<feature type="transmembrane region" description="Helical" evidence="1">
    <location>
        <begin position="80"/>
        <end position="97"/>
    </location>
</feature>